<dbReference type="Proteomes" id="UP001158730">
    <property type="component" value="Unassembled WGS sequence"/>
</dbReference>
<protein>
    <submittedName>
        <fullName evidence="2">Uncharacterized protein</fullName>
    </submittedName>
</protein>
<sequence length="94" mass="10163">MSQILTLEAGAVGLAFYPVADLAAILGRGVRGRIDDLCQLGSRRLIEKLELCSEPSMRGCIPWSARPGWKLRAVGPARFSSQTAAVKIAYNQAF</sequence>
<proteinExistence type="predicted"/>
<organism evidence="2 3">
    <name type="scientific">Aquipseudomonas alcaligenes</name>
    <name type="common">Pseudomonas alcaligenes</name>
    <dbReference type="NCBI Taxonomy" id="43263"/>
    <lineage>
        <taxon>Bacteria</taxon>
        <taxon>Pseudomonadati</taxon>
        <taxon>Pseudomonadota</taxon>
        <taxon>Gammaproteobacteria</taxon>
        <taxon>Pseudomonadales</taxon>
        <taxon>Pseudomonadaceae</taxon>
        <taxon>Aquipseudomonas</taxon>
    </lineage>
</organism>
<dbReference type="EMBL" id="JAOBYN010000005">
    <property type="protein sequence ID" value="MDH1054626.1"/>
    <property type="molecule type" value="Genomic_DNA"/>
</dbReference>
<dbReference type="EMBL" id="SSFO01000252">
    <property type="protein sequence ID" value="TXI29418.1"/>
    <property type="molecule type" value="Genomic_DNA"/>
</dbReference>
<accession>A0A5C7VYY5</accession>
<gene>
    <name evidence="2" type="ORF">E6Q69_14930</name>
    <name evidence="1" type="ORF">N5C05_07620</name>
</gene>
<reference evidence="2 3" key="1">
    <citation type="submission" date="2018-09" db="EMBL/GenBank/DDBJ databases">
        <title>Metagenome Assembled Genomes from an Advanced Water Purification Facility.</title>
        <authorList>
            <person name="Stamps B.W."/>
            <person name="Spear J.R."/>
        </authorList>
    </citation>
    <scope>NUCLEOTIDE SEQUENCE [LARGE SCALE GENOMIC DNA]</scope>
    <source>
        <strain evidence="2">Bin_52_1</strain>
    </source>
</reference>
<reference evidence="1" key="2">
    <citation type="submission" date="2022-09" db="EMBL/GenBank/DDBJ databases">
        <title>Intensive care unit water sources are persistently colonized with multi-drug resistant bacteria and are the site of extensive horizontal gene transfer of antibiotic resistance genes.</title>
        <authorList>
            <person name="Diorio-Toth L."/>
        </authorList>
    </citation>
    <scope>NUCLEOTIDE SEQUENCE</scope>
    <source>
        <strain evidence="1">GD03990</strain>
    </source>
</reference>
<evidence type="ECO:0000313" key="1">
    <source>
        <dbReference type="EMBL" id="MDH1054626.1"/>
    </source>
</evidence>
<evidence type="ECO:0000313" key="2">
    <source>
        <dbReference type="EMBL" id="TXI29418.1"/>
    </source>
</evidence>
<comment type="caution">
    <text evidence="2">The sequence shown here is derived from an EMBL/GenBank/DDBJ whole genome shotgun (WGS) entry which is preliminary data.</text>
</comment>
<dbReference type="Proteomes" id="UP000321110">
    <property type="component" value="Unassembled WGS sequence"/>
</dbReference>
<evidence type="ECO:0000313" key="3">
    <source>
        <dbReference type="Proteomes" id="UP000321110"/>
    </source>
</evidence>
<dbReference type="RefSeq" id="WP_280053497.1">
    <property type="nucleotide sequence ID" value="NZ_JAOBYN010000005.1"/>
</dbReference>
<dbReference type="AlphaFoldDB" id="A0A5C7VYY5"/>
<name>A0A5C7VYY5_AQUAC</name>